<sequence length="293" mass="31164">MSDEAMPDFALPGGTRVERSAAAGPAAASPAWSVRRPAGLGLSLFGASFFTGSAEEALALAASGRSSRPRLIVTANVDHIVVLSENAAFRRAYAGATLRTLDGMPLVWLARLKGATGAQRITGHDLMASALAQPQAPGRRIFLIAASAAGAEALARRFVDKGLPPEAIAWEVPPFGFEANEAYSKALAARIADHGTTLLVMGVGAPKSEIWVDRHGALLGDPVVLAVGEALDGAAGLAARAPAWMQPIGLEWLFRFARAPRRLFARYFLRSWRFLWILAGPRRRAIFSAHRLP</sequence>
<reference evidence="3" key="2">
    <citation type="submission" date="2021-08" db="EMBL/GenBank/DDBJ databases">
        <authorList>
            <person name="Tani A."/>
            <person name="Ola A."/>
            <person name="Ogura Y."/>
            <person name="Katsura K."/>
            <person name="Hayashi T."/>
        </authorList>
    </citation>
    <scope>NUCLEOTIDE SEQUENCE</scope>
    <source>
        <strain evidence="3">NBRC 15689</strain>
    </source>
</reference>
<comment type="caution">
    <text evidence="3">The sequence shown here is derived from an EMBL/GenBank/DDBJ whole genome shotgun (WGS) entry which is preliminary data.</text>
</comment>
<dbReference type="PANTHER" id="PTHR34136:SF1">
    <property type="entry name" value="UDP-N-ACETYL-D-MANNOSAMINURONIC ACID TRANSFERASE"/>
    <property type="match status" value="1"/>
</dbReference>
<proteinExistence type="predicted"/>
<keyword evidence="4" id="KW-1185">Reference proteome</keyword>
<protein>
    <submittedName>
        <fullName evidence="3">N-acetylglucosaminyldiphosphoundecaprenol N-acetyl-beta-D-mannosaminyltransferase</fullName>
    </submittedName>
</protein>
<dbReference type="Pfam" id="PF03808">
    <property type="entry name" value="Glyco_tran_WecG"/>
    <property type="match status" value="1"/>
</dbReference>
<reference evidence="3" key="1">
    <citation type="journal article" date="2021" name="Front. Microbiol.">
        <title>Comprehensive Comparative Genomics and Phenotyping of Methylobacterium Species.</title>
        <authorList>
            <person name="Alessa O."/>
            <person name="Ogura Y."/>
            <person name="Fujitani Y."/>
            <person name="Takami H."/>
            <person name="Hayashi T."/>
            <person name="Sahin N."/>
            <person name="Tani A."/>
        </authorList>
    </citation>
    <scope>NUCLEOTIDE SEQUENCE</scope>
    <source>
        <strain evidence="3">NBRC 15689</strain>
    </source>
</reference>
<dbReference type="Proteomes" id="UP001055156">
    <property type="component" value="Unassembled WGS sequence"/>
</dbReference>
<evidence type="ECO:0000313" key="4">
    <source>
        <dbReference type="Proteomes" id="UP001055156"/>
    </source>
</evidence>
<evidence type="ECO:0000256" key="1">
    <source>
        <dbReference type="ARBA" id="ARBA00022676"/>
    </source>
</evidence>
<gene>
    <name evidence="3" type="ORF">LKMONMHP_0739</name>
</gene>
<dbReference type="CDD" id="cd06533">
    <property type="entry name" value="Glyco_transf_WecG_TagA"/>
    <property type="match status" value="1"/>
</dbReference>
<name>A0ABQ4T6M2_METOR</name>
<organism evidence="3 4">
    <name type="scientific">Methylobacterium organophilum</name>
    <dbReference type="NCBI Taxonomy" id="410"/>
    <lineage>
        <taxon>Bacteria</taxon>
        <taxon>Pseudomonadati</taxon>
        <taxon>Pseudomonadota</taxon>
        <taxon>Alphaproteobacteria</taxon>
        <taxon>Hyphomicrobiales</taxon>
        <taxon>Methylobacteriaceae</taxon>
        <taxon>Methylobacterium</taxon>
    </lineage>
</organism>
<dbReference type="PANTHER" id="PTHR34136">
    <property type="match status" value="1"/>
</dbReference>
<evidence type="ECO:0000256" key="2">
    <source>
        <dbReference type="ARBA" id="ARBA00022679"/>
    </source>
</evidence>
<evidence type="ECO:0000313" key="3">
    <source>
        <dbReference type="EMBL" id="GJE25896.1"/>
    </source>
</evidence>
<dbReference type="NCBIfam" id="TIGR00696">
    <property type="entry name" value="wecG_tagA_cpsF"/>
    <property type="match status" value="1"/>
</dbReference>
<dbReference type="InterPro" id="IPR004629">
    <property type="entry name" value="WecG_TagA_CpsF"/>
</dbReference>
<keyword evidence="1" id="KW-0328">Glycosyltransferase</keyword>
<keyword evidence="2" id="KW-0808">Transferase</keyword>
<accession>A0ABQ4T6M2</accession>
<dbReference type="EMBL" id="BPQV01000002">
    <property type="protein sequence ID" value="GJE25896.1"/>
    <property type="molecule type" value="Genomic_DNA"/>
</dbReference>